<evidence type="ECO:0000256" key="2">
    <source>
        <dbReference type="ARBA" id="ARBA00023163"/>
    </source>
</evidence>
<keyword evidence="5" id="KW-1185">Reference proteome</keyword>
<proteinExistence type="predicted"/>
<dbReference type="Pfam" id="PF03861">
    <property type="entry name" value="ANTAR"/>
    <property type="match status" value="1"/>
</dbReference>
<dbReference type="InterPro" id="IPR012074">
    <property type="entry name" value="GAF_ANTAR"/>
</dbReference>
<dbReference type="RefSeq" id="WP_425546445.1">
    <property type="nucleotide sequence ID" value="NZ_BAAANN010000009.1"/>
</dbReference>
<dbReference type="SMART" id="SM01012">
    <property type="entry name" value="ANTAR"/>
    <property type="match status" value="1"/>
</dbReference>
<dbReference type="PIRSF" id="PIRSF036625">
    <property type="entry name" value="GAF_ANTAR"/>
    <property type="match status" value="1"/>
</dbReference>
<dbReference type="PROSITE" id="PS50921">
    <property type="entry name" value="ANTAR"/>
    <property type="match status" value="1"/>
</dbReference>
<evidence type="ECO:0000313" key="5">
    <source>
        <dbReference type="Proteomes" id="UP001501116"/>
    </source>
</evidence>
<dbReference type="InterPro" id="IPR005561">
    <property type="entry name" value="ANTAR"/>
</dbReference>
<comment type="caution">
    <text evidence="4">The sequence shown here is derived from an EMBL/GenBank/DDBJ whole genome shotgun (WGS) entry which is preliminary data.</text>
</comment>
<dbReference type="SUPFAM" id="SSF55781">
    <property type="entry name" value="GAF domain-like"/>
    <property type="match status" value="1"/>
</dbReference>
<evidence type="ECO:0000256" key="1">
    <source>
        <dbReference type="ARBA" id="ARBA00023015"/>
    </source>
</evidence>
<keyword evidence="2" id="KW-0804">Transcription</keyword>
<dbReference type="Proteomes" id="UP001501116">
    <property type="component" value="Unassembled WGS sequence"/>
</dbReference>
<reference evidence="5" key="1">
    <citation type="journal article" date="2019" name="Int. J. Syst. Evol. Microbiol.">
        <title>The Global Catalogue of Microorganisms (GCM) 10K type strain sequencing project: providing services to taxonomists for standard genome sequencing and annotation.</title>
        <authorList>
            <consortium name="The Broad Institute Genomics Platform"/>
            <consortium name="The Broad Institute Genome Sequencing Center for Infectious Disease"/>
            <person name="Wu L."/>
            <person name="Ma J."/>
        </authorList>
    </citation>
    <scope>NUCLEOTIDE SEQUENCE [LARGE SCALE GENOMIC DNA]</scope>
    <source>
        <strain evidence="5">JCM 14545</strain>
    </source>
</reference>
<gene>
    <name evidence="4" type="ORF">GCM10009754_27480</name>
</gene>
<dbReference type="SMART" id="SM00065">
    <property type="entry name" value="GAF"/>
    <property type="match status" value="1"/>
</dbReference>
<feature type="domain" description="ANTAR" evidence="3">
    <location>
        <begin position="180"/>
        <end position="241"/>
    </location>
</feature>
<evidence type="ECO:0000313" key="4">
    <source>
        <dbReference type="EMBL" id="GAA1956143.1"/>
    </source>
</evidence>
<protein>
    <submittedName>
        <fullName evidence="4">GAF and ANTAR domain-containing protein</fullName>
    </submittedName>
</protein>
<dbReference type="Gene3D" id="3.30.450.40">
    <property type="match status" value="1"/>
</dbReference>
<keyword evidence="1" id="KW-0805">Transcription regulation</keyword>
<name>A0ABP5C164_9PSEU</name>
<dbReference type="EMBL" id="BAAANN010000009">
    <property type="protein sequence ID" value="GAA1956143.1"/>
    <property type="molecule type" value="Genomic_DNA"/>
</dbReference>
<accession>A0ABP5C164</accession>
<organism evidence="4 5">
    <name type="scientific">Amycolatopsis minnesotensis</name>
    <dbReference type="NCBI Taxonomy" id="337894"/>
    <lineage>
        <taxon>Bacteria</taxon>
        <taxon>Bacillati</taxon>
        <taxon>Actinomycetota</taxon>
        <taxon>Actinomycetes</taxon>
        <taxon>Pseudonocardiales</taxon>
        <taxon>Pseudonocardiaceae</taxon>
        <taxon>Amycolatopsis</taxon>
    </lineage>
</organism>
<dbReference type="InterPro" id="IPR003018">
    <property type="entry name" value="GAF"/>
</dbReference>
<evidence type="ECO:0000259" key="3">
    <source>
        <dbReference type="PROSITE" id="PS50921"/>
    </source>
</evidence>
<dbReference type="InterPro" id="IPR029016">
    <property type="entry name" value="GAF-like_dom_sf"/>
</dbReference>
<sequence>MKGGTGVVLSVEDFSDHLDEVTSAMGELTEVVGTEDDLGVVLGAVCDQVTRVIPGADLASVTVIRDGVPTTDAFTDPRAERIDRGQYATGAGPCLRAAETGAVVRVSVGTAVELWPEFTASALDLGVGSYLAAPLRVDETLSGAMNLFGFGPHGFNEVEEKLLDLYTMVVAATLKSARRYLRARASVDQLRQALGRRAVIEQAKGILMAARGLTADEAFGELVKRSQRDNVKLNDVAAEFVADVTRAVRPK</sequence>
<dbReference type="InterPro" id="IPR036388">
    <property type="entry name" value="WH-like_DNA-bd_sf"/>
</dbReference>
<dbReference type="Pfam" id="PF13185">
    <property type="entry name" value="GAF_2"/>
    <property type="match status" value="1"/>
</dbReference>
<dbReference type="Gene3D" id="1.10.10.10">
    <property type="entry name" value="Winged helix-like DNA-binding domain superfamily/Winged helix DNA-binding domain"/>
    <property type="match status" value="1"/>
</dbReference>